<dbReference type="Pfam" id="PF07944">
    <property type="entry name" value="Beta-AFase-like_GH127_cat"/>
    <property type="match status" value="1"/>
</dbReference>
<reference evidence="2" key="1">
    <citation type="journal article" date="2015" name="Nature">
        <title>Complex archaea that bridge the gap between prokaryotes and eukaryotes.</title>
        <authorList>
            <person name="Spang A."/>
            <person name="Saw J.H."/>
            <person name="Jorgensen S.L."/>
            <person name="Zaremba-Niedzwiedzka K."/>
            <person name="Martijn J."/>
            <person name="Lind A.E."/>
            <person name="van Eijk R."/>
            <person name="Schleper C."/>
            <person name="Guy L."/>
            <person name="Ettema T.J."/>
        </authorList>
    </citation>
    <scope>NUCLEOTIDE SEQUENCE</scope>
</reference>
<comment type="caution">
    <text evidence="2">The sequence shown here is derived from an EMBL/GenBank/DDBJ whole genome shotgun (WGS) entry which is preliminary data.</text>
</comment>
<evidence type="ECO:0000313" key="2">
    <source>
        <dbReference type="EMBL" id="KKL27309.1"/>
    </source>
</evidence>
<gene>
    <name evidence="2" type="ORF">LCGC14_2386450</name>
</gene>
<name>A0A0F9BZK7_9ZZZZ</name>
<dbReference type="InterPro" id="IPR012878">
    <property type="entry name" value="Beta-AFase-like_GH127_cat"/>
</dbReference>
<organism evidence="2">
    <name type="scientific">marine sediment metagenome</name>
    <dbReference type="NCBI Taxonomy" id="412755"/>
    <lineage>
        <taxon>unclassified sequences</taxon>
        <taxon>metagenomes</taxon>
        <taxon>ecological metagenomes</taxon>
    </lineage>
</organism>
<protein>
    <recommendedName>
        <fullName evidence="1">Non-reducing end beta-L-arabinofuranosidase-like GH127 catalytic domain-containing protein</fullName>
    </recommendedName>
</protein>
<accession>A0A0F9BZK7</accession>
<dbReference type="PANTHER" id="PTHR43465:SF2">
    <property type="entry name" value="DUF1680 DOMAIN PROTEIN (AFU_ORTHOLOGUE AFUA_1G08910)"/>
    <property type="match status" value="1"/>
</dbReference>
<dbReference type="PANTHER" id="PTHR43465">
    <property type="entry name" value="DUF1680 DOMAIN PROTEIN (AFU_ORTHOLOGUE AFUA_1G08910)"/>
    <property type="match status" value="1"/>
</dbReference>
<dbReference type="EMBL" id="LAZR01035511">
    <property type="protein sequence ID" value="KKL27309.1"/>
    <property type="molecule type" value="Genomic_DNA"/>
</dbReference>
<sequence length="99" mass="11214">MKSRSSRWLTLTLAIMVVPSATAEEPKPRELSAVQITDVQITDTFWAARMKICREATLPYCFDTCESTGRISNFVKAAGRMEGKFEGIWFNDSDVYKVL</sequence>
<evidence type="ECO:0000259" key="1">
    <source>
        <dbReference type="Pfam" id="PF07944"/>
    </source>
</evidence>
<feature type="non-terminal residue" evidence="2">
    <location>
        <position position="99"/>
    </location>
</feature>
<dbReference type="AlphaFoldDB" id="A0A0F9BZK7"/>
<dbReference type="InterPro" id="IPR049174">
    <property type="entry name" value="Beta-AFase-like"/>
</dbReference>
<proteinExistence type="predicted"/>
<feature type="domain" description="Non-reducing end beta-L-arabinofuranosidase-like GH127 catalytic" evidence="1">
    <location>
        <begin position="38"/>
        <end position="99"/>
    </location>
</feature>